<accession>A0A1G8IYV4</accession>
<protein>
    <submittedName>
        <fullName evidence="1">Uncharacterized protein</fullName>
    </submittedName>
</protein>
<organism evidence="1 2">
    <name type="scientific">Mesorhizobium muleiense</name>
    <dbReference type="NCBI Taxonomy" id="1004279"/>
    <lineage>
        <taxon>Bacteria</taxon>
        <taxon>Pseudomonadati</taxon>
        <taxon>Pseudomonadota</taxon>
        <taxon>Alphaproteobacteria</taxon>
        <taxon>Hyphomicrobiales</taxon>
        <taxon>Phyllobacteriaceae</taxon>
        <taxon>Mesorhizobium</taxon>
    </lineage>
</organism>
<name>A0A1G8IYV4_9HYPH</name>
<dbReference type="Proteomes" id="UP000198894">
    <property type="component" value="Unassembled WGS sequence"/>
</dbReference>
<reference evidence="2" key="1">
    <citation type="submission" date="2016-10" db="EMBL/GenBank/DDBJ databases">
        <authorList>
            <person name="Varghese N."/>
            <person name="Submissions S."/>
        </authorList>
    </citation>
    <scope>NUCLEOTIDE SEQUENCE [LARGE SCALE GENOMIC DNA]</scope>
    <source>
        <strain evidence="2">CGMCC 1.11022</strain>
    </source>
</reference>
<evidence type="ECO:0000313" key="1">
    <source>
        <dbReference type="EMBL" id="SDI24119.1"/>
    </source>
</evidence>
<proteinExistence type="predicted"/>
<dbReference type="EMBL" id="FNEE01000001">
    <property type="protein sequence ID" value="SDI24119.1"/>
    <property type="molecule type" value="Genomic_DNA"/>
</dbReference>
<gene>
    <name evidence="1" type="ORF">SAMN05428953_101532</name>
</gene>
<evidence type="ECO:0000313" key="2">
    <source>
        <dbReference type="Proteomes" id="UP000198894"/>
    </source>
</evidence>
<keyword evidence="2" id="KW-1185">Reference proteome</keyword>
<sequence>MRNPKNETAPGLATESGISKGLAAFGTYPSISFSAMDFAITTIARRWHLPAPTARVVVELAQLGGQRS</sequence>
<dbReference type="AlphaFoldDB" id="A0A1G8IYV4"/>